<dbReference type="SUPFAM" id="SSF52218">
    <property type="entry name" value="Flavoproteins"/>
    <property type="match status" value="1"/>
</dbReference>
<dbReference type="RefSeq" id="WP_284366021.1">
    <property type="nucleotide sequence ID" value="NZ_BSNI01000002.1"/>
</dbReference>
<evidence type="ECO:0000313" key="2">
    <source>
        <dbReference type="Proteomes" id="UP001161405"/>
    </source>
</evidence>
<keyword evidence="2" id="KW-1185">Reference proteome</keyword>
<proteinExistence type="predicted"/>
<evidence type="ECO:0008006" key="3">
    <source>
        <dbReference type="Google" id="ProtNLM"/>
    </source>
</evidence>
<protein>
    <recommendedName>
        <fullName evidence="3">Flavodoxin</fullName>
    </recommendedName>
</protein>
<name>A0ABQ5UY62_9HYPH</name>
<gene>
    <name evidence="1" type="ORF">GCM10007879_31560</name>
</gene>
<dbReference type="Proteomes" id="UP001161405">
    <property type="component" value="Unassembled WGS sequence"/>
</dbReference>
<accession>A0ABQ5UY62</accession>
<dbReference type="PANTHER" id="PTHR39201">
    <property type="entry name" value="EXPORTED PROTEIN-RELATED"/>
    <property type="match status" value="1"/>
</dbReference>
<evidence type="ECO:0000313" key="1">
    <source>
        <dbReference type="EMBL" id="GLQ18907.1"/>
    </source>
</evidence>
<organism evidence="1 2">
    <name type="scientific">Maritalea porphyrae</name>
    <dbReference type="NCBI Taxonomy" id="880732"/>
    <lineage>
        <taxon>Bacteria</taxon>
        <taxon>Pseudomonadati</taxon>
        <taxon>Pseudomonadota</taxon>
        <taxon>Alphaproteobacteria</taxon>
        <taxon>Hyphomicrobiales</taxon>
        <taxon>Devosiaceae</taxon>
        <taxon>Maritalea</taxon>
    </lineage>
</organism>
<reference evidence="1" key="1">
    <citation type="journal article" date="2014" name="Int. J. Syst. Evol. Microbiol.">
        <title>Complete genome of a new Firmicutes species belonging to the dominant human colonic microbiota ('Ruminococcus bicirculans') reveals two chromosomes and a selective capacity to utilize plant glucans.</title>
        <authorList>
            <consortium name="NISC Comparative Sequencing Program"/>
            <person name="Wegmann U."/>
            <person name="Louis P."/>
            <person name="Goesmann A."/>
            <person name="Henrissat B."/>
            <person name="Duncan S.H."/>
            <person name="Flint H.J."/>
        </authorList>
    </citation>
    <scope>NUCLEOTIDE SEQUENCE</scope>
    <source>
        <strain evidence="1">NBRC 107169</strain>
    </source>
</reference>
<dbReference type="InterPro" id="IPR029039">
    <property type="entry name" value="Flavoprotein-like_sf"/>
</dbReference>
<dbReference type="Gene3D" id="3.40.50.360">
    <property type="match status" value="1"/>
</dbReference>
<dbReference type="EMBL" id="BSNI01000002">
    <property type="protein sequence ID" value="GLQ18907.1"/>
    <property type="molecule type" value="Genomic_DNA"/>
</dbReference>
<dbReference type="PANTHER" id="PTHR39201:SF1">
    <property type="entry name" value="FLAVODOXIN-LIKE DOMAIN-CONTAINING PROTEIN"/>
    <property type="match status" value="1"/>
</dbReference>
<sequence length="160" mass="17454">MRTLVIYYSKTGNSRVVARAIAKKLQIDLQEIRCDQYLGAAGDLRAGLDNILGRKPKLPQIPDLDEYDQIILGGPIWLGRPCAPIRAAAHQYLKSKKSVGLFVCGMGPDDLDSAAKELASLLDAPVDAVLKAHGEMLDTPEFKSLVEEFCNAMSREPTTA</sequence>
<reference evidence="1" key="2">
    <citation type="submission" date="2023-01" db="EMBL/GenBank/DDBJ databases">
        <title>Draft genome sequence of Maritalea porphyrae strain NBRC 107169.</title>
        <authorList>
            <person name="Sun Q."/>
            <person name="Mori K."/>
        </authorList>
    </citation>
    <scope>NUCLEOTIDE SEQUENCE</scope>
    <source>
        <strain evidence="1">NBRC 107169</strain>
    </source>
</reference>
<comment type="caution">
    <text evidence="1">The sequence shown here is derived from an EMBL/GenBank/DDBJ whole genome shotgun (WGS) entry which is preliminary data.</text>
</comment>